<evidence type="ECO:0000256" key="1">
    <source>
        <dbReference type="ARBA" id="ARBA00001968"/>
    </source>
</evidence>
<keyword evidence="2" id="KW-0540">Nuclease</keyword>
<dbReference type="PROSITE" id="PS50889">
    <property type="entry name" value="S4"/>
    <property type="match status" value="1"/>
</dbReference>
<evidence type="ECO:0000256" key="6">
    <source>
        <dbReference type="PROSITE-ProRule" id="PRU00182"/>
    </source>
</evidence>
<dbReference type="PANTHER" id="PTHR30636">
    <property type="entry name" value="UPF0701 PROTEIN YICC"/>
    <property type="match status" value="1"/>
</dbReference>
<sequence length="292" mass="33423">MLRSMTGYGRGHAVNGRYDITVEVKSVNHRYFEFTSRLPKAYLFLEDRLKHTLKDACSRGKVEASVSIQLLDGGESEITLNLETTRGYLTALREAAAELDLMDDLRLSDLISFPDIFTVHKTEIDPDEMWAMVEPVAREAVEAFVKMRETEGAQLKIDLQNRLRTIAGSLQEIEERAPKLKDEYYSRLYQKIAEVLADQNIDESRLITEAAIFADKVAIDEETVRLRSHLAQFNDLLESDEPVGRKLDFLVQELNREANTIGSKCQDVSISRRVIDIKSEIEKIREQIQNLE</sequence>
<accession>A0A9D1J4G2</accession>
<dbReference type="InterPro" id="IPR005229">
    <property type="entry name" value="YicC/YloC-like"/>
</dbReference>
<gene>
    <name evidence="9" type="ORF">IAB37_02025</name>
</gene>
<keyword evidence="3" id="KW-0255">Endonuclease</keyword>
<proteinExistence type="inferred from homology"/>
<reference evidence="9" key="2">
    <citation type="journal article" date="2021" name="PeerJ">
        <title>Extensive microbial diversity within the chicken gut microbiome revealed by metagenomics and culture.</title>
        <authorList>
            <person name="Gilroy R."/>
            <person name="Ravi A."/>
            <person name="Getino M."/>
            <person name="Pursley I."/>
            <person name="Horton D.L."/>
            <person name="Alikhan N.F."/>
            <person name="Baker D."/>
            <person name="Gharbi K."/>
            <person name="Hall N."/>
            <person name="Watson M."/>
            <person name="Adriaenssens E.M."/>
            <person name="Foster-Nyarko E."/>
            <person name="Jarju S."/>
            <person name="Secka A."/>
            <person name="Antonio M."/>
            <person name="Oren A."/>
            <person name="Chaudhuri R.R."/>
            <person name="La Ragione R."/>
            <person name="Hildebrand F."/>
            <person name="Pallen M.J."/>
        </authorList>
    </citation>
    <scope>NUCLEOTIDE SEQUENCE</scope>
    <source>
        <strain evidence="9">CHK189-12415</strain>
    </source>
</reference>
<dbReference type="Pfam" id="PF08340">
    <property type="entry name" value="YicC-like_C"/>
    <property type="match status" value="1"/>
</dbReference>
<protein>
    <submittedName>
        <fullName evidence="9">YicC family protein</fullName>
    </submittedName>
</protein>
<evidence type="ECO:0000256" key="5">
    <source>
        <dbReference type="ARBA" id="ARBA00035648"/>
    </source>
</evidence>
<dbReference type="InterPro" id="IPR013551">
    <property type="entry name" value="YicC-like_C"/>
</dbReference>
<dbReference type="InterPro" id="IPR013527">
    <property type="entry name" value="YicC-like_N"/>
</dbReference>
<evidence type="ECO:0000313" key="10">
    <source>
        <dbReference type="Proteomes" id="UP000824241"/>
    </source>
</evidence>
<dbReference type="GO" id="GO:0004521">
    <property type="term" value="F:RNA endonuclease activity"/>
    <property type="evidence" value="ECO:0007669"/>
    <property type="project" value="InterPro"/>
</dbReference>
<evidence type="ECO:0000256" key="4">
    <source>
        <dbReference type="ARBA" id="ARBA00022801"/>
    </source>
</evidence>
<dbReference type="NCBIfam" id="TIGR00255">
    <property type="entry name" value="YicC/YloC family endoribonuclease"/>
    <property type="match status" value="1"/>
</dbReference>
<dbReference type="PANTHER" id="PTHR30636:SF3">
    <property type="entry name" value="UPF0701 PROTEIN YICC"/>
    <property type="match status" value="1"/>
</dbReference>
<evidence type="ECO:0000256" key="2">
    <source>
        <dbReference type="ARBA" id="ARBA00022722"/>
    </source>
</evidence>
<keyword evidence="4" id="KW-0378">Hydrolase</keyword>
<keyword evidence="6" id="KW-0694">RNA-binding</keyword>
<feature type="domain" description="Endoribonuclease YicC-like N-terminal" evidence="7">
    <location>
        <begin position="2"/>
        <end position="156"/>
    </location>
</feature>
<feature type="domain" description="Endoribonuclease YicC-like C-terminal" evidence="8">
    <location>
        <begin position="173"/>
        <end position="292"/>
    </location>
</feature>
<evidence type="ECO:0000259" key="8">
    <source>
        <dbReference type="Pfam" id="PF08340"/>
    </source>
</evidence>
<dbReference type="GO" id="GO:0016787">
    <property type="term" value="F:hydrolase activity"/>
    <property type="evidence" value="ECO:0007669"/>
    <property type="project" value="UniProtKB-KW"/>
</dbReference>
<reference evidence="9" key="1">
    <citation type="submission" date="2020-10" db="EMBL/GenBank/DDBJ databases">
        <authorList>
            <person name="Gilroy R."/>
        </authorList>
    </citation>
    <scope>NUCLEOTIDE SEQUENCE</scope>
    <source>
        <strain evidence="9">CHK189-12415</strain>
    </source>
</reference>
<dbReference type="Pfam" id="PF03755">
    <property type="entry name" value="YicC-like_N"/>
    <property type="match status" value="1"/>
</dbReference>
<comment type="cofactor">
    <cofactor evidence="1">
        <name>a divalent metal cation</name>
        <dbReference type="ChEBI" id="CHEBI:60240"/>
    </cofactor>
</comment>
<comment type="caution">
    <text evidence="9">The sequence shown here is derived from an EMBL/GenBank/DDBJ whole genome shotgun (WGS) entry which is preliminary data.</text>
</comment>
<comment type="similarity">
    <text evidence="5">Belongs to the YicC/YloC family.</text>
</comment>
<evidence type="ECO:0000259" key="7">
    <source>
        <dbReference type="Pfam" id="PF03755"/>
    </source>
</evidence>
<evidence type="ECO:0000256" key="3">
    <source>
        <dbReference type="ARBA" id="ARBA00022759"/>
    </source>
</evidence>
<dbReference type="EMBL" id="DVHA01000068">
    <property type="protein sequence ID" value="HIR60340.1"/>
    <property type="molecule type" value="Genomic_DNA"/>
</dbReference>
<name>A0A9D1J4G2_9FIRM</name>
<evidence type="ECO:0000313" key="9">
    <source>
        <dbReference type="EMBL" id="HIR60340.1"/>
    </source>
</evidence>
<organism evidence="9 10">
    <name type="scientific">Candidatus Faecivivens stercoravium</name>
    <dbReference type="NCBI Taxonomy" id="2840803"/>
    <lineage>
        <taxon>Bacteria</taxon>
        <taxon>Bacillati</taxon>
        <taxon>Bacillota</taxon>
        <taxon>Clostridia</taxon>
        <taxon>Eubacteriales</taxon>
        <taxon>Oscillospiraceae</taxon>
        <taxon>Oscillospiraceae incertae sedis</taxon>
        <taxon>Candidatus Faecivivens</taxon>
    </lineage>
</organism>
<dbReference type="GO" id="GO:0003723">
    <property type="term" value="F:RNA binding"/>
    <property type="evidence" value="ECO:0007669"/>
    <property type="project" value="UniProtKB-KW"/>
</dbReference>
<dbReference type="AlphaFoldDB" id="A0A9D1J4G2"/>
<dbReference type="Proteomes" id="UP000824241">
    <property type="component" value="Unassembled WGS sequence"/>
</dbReference>